<protein>
    <submittedName>
        <fullName evidence="1">Uncharacterized protein</fullName>
    </submittedName>
</protein>
<name>A0A370TL85_9HELO</name>
<organism evidence="1 2">
    <name type="scientific">Venustampulla echinocandica</name>
    <dbReference type="NCBI Taxonomy" id="2656787"/>
    <lineage>
        <taxon>Eukaryota</taxon>
        <taxon>Fungi</taxon>
        <taxon>Dikarya</taxon>
        <taxon>Ascomycota</taxon>
        <taxon>Pezizomycotina</taxon>
        <taxon>Leotiomycetes</taxon>
        <taxon>Helotiales</taxon>
        <taxon>Pleuroascaceae</taxon>
        <taxon>Venustampulla</taxon>
    </lineage>
</organism>
<evidence type="ECO:0000313" key="1">
    <source>
        <dbReference type="EMBL" id="RDL36275.1"/>
    </source>
</evidence>
<dbReference type="Proteomes" id="UP000254866">
    <property type="component" value="Unassembled WGS sequence"/>
</dbReference>
<evidence type="ECO:0000313" key="2">
    <source>
        <dbReference type="Proteomes" id="UP000254866"/>
    </source>
</evidence>
<dbReference type="EMBL" id="NPIC01000005">
    <property type="protein sequence ID" value="RDL36275.1"/>
    <property type="molecule type" value="Genomic_DNA"/>
</dbReference>
<dbReference type="RefSeq" id="XP_031868931.1">
    <property type="nucleotide sequence ID" value="XM_032015510.1"/>
</dbReference>
<accession>A0A370TL85</accession>
<dbReference type="OrthoDB" id="3538900at2759"/>
<dbReference type="AlphaFoldDB" id="A0A370TL85"/>
<reference evidence="1 2" key="1">
    <citation type="journal article" date="2018" name="IMA Fungus">
        <title>IMA Genome-F 9: Draft genome sequence of Annulohypoxylon stygium, Aspergillus mulundensis, Berkeleyomyces basicola (syn. Thielaviopsis basicola), Ceratocystis smalleyi, two Cercospora beticola strains, Coleophoma cylindrospora, Fusarium fracticaudum, Phialophora cf. hyalina, and Morchella septimelata.</title>
        <authorList>
            <person name="Wingfield B.D."/>
            <person name="Bills G.F."/>
            <person name="Dong Y."/>
            <person name="Huang W."/>
            <person name="Nel W.J."/>
            <person name="Swalarsk-Parry B.S."/>
            <person name="Vaghefi N."/>
            <person name="Wilken P.M."/>
            <person name="An Z."/>
            <person name="de Beer Z.W."/>
            <person name="De Vos L."/>
            <person name="Chen L."/>
            <person name="Duong T.A."/>
            <person name="Gao Y."/>
            <person name="Hammerbacher A."/>
            <person name="Kikkert J.R."/>
            <person name="Li Y."/>
            <person name="Li H."/>
            <person name="Li K."/>
            <person name="Li Q."/>
            <person name="Liu X."/>
            <person name="Ma X."/>
            <person name="Naidoo K."/>
            <person name="Pethybridge S.J."/>
            <person name="Sun J."/>
            <person name="Steenkamp E.T."/>
            <person name="van der Nest M.A."/>
            <person name="van Wyk S."/>
            <person name="Wingfield M.J."/>
            <person name="Xiong C."/>
            <person name="Yue Q."/>
            <person name="Zhang X."/>
        </authorList>
    </citation>
    <scope>NUCLEOTIDE SEQUENCE [LARGE SCALE GENOMIC DNA]</scope>
    <source>
        <strain evidence="1 2">BP 5553</strain>
    </source>
</reference>
<comment type="caution">
    <text evidence="1">The sequence shown here is derived from an EMBL/GenBank/DDBJ whole genome shotgun (WGS) entry which is preliminary data.</text>
</comment>
<sequence length="150" mass="16741">MLENHGYGALLGLGAEEFHHKTFFNSPYSPSSSGLVEHYRYQLRDIANAGEPLKAWKSTNALTHSFRQLPPAYPFVNMGLGPSRLDMLEAKAQHMLMTTTNTRKVEIICSLVPFTDEKAQVARLMARYDLNNSSHSTVDLGALTESRVTN</sequence>
<gene>
    <name evidence="1" type="ORF">BP5553_06887</name>
</gene>
<proteinExistence type="predicted"/>
<keyword evidence="2" id="KW-1185">Reference proteome</keyword>
<dbReference type="GeneID" id="43599736"/>